<protein>
    <submittedName>
        <fullName evidence="1">Uncharacterized protein</fullName>
    </submittedName>
</protein>
<name>A0A8K0C697_IGNLU</name>
<gene>
    <name evidence="1" type="ORF">ILUMI_24447</name>
</gene>
<accession>A0A8K0C697</accession>
<dbReference type="AlphaFoldDB" id="A0A8K0C697"/>
<evidence type="ECO:0000313" key="1">
    <source>
        <dbReference type="EMBL" id="KAF2881750.1"/>
    </source>
</evidence>
<proteinExistence type="predicted"/>
<keyword evidence="2" id="KW-1185">Reference proteome</keyword>
<dbReference type="Proteomes" id="UP000801492">
    <property type="component" value="Unassembled WGS sequence"/>
</dbReference>
<organism evidence="1 2">
    <name type="scientific">Ignelater luminosus</name>
    <name type="common">Cucubano</name>
    <name type="synonym">Pyrophorus luminosus</name>
    <dbReference type="NCBI Taxonomy" id="2038154"/>
    <lineage>
        <taxon>Eukaryota</taxon>
        <taxon>Metazoa</taxon>
        <taxon>Ecdysozoa</taxon>
        <taxon>Arthropoda</taxon>
        <taxon>Hexapoda</taxon>
        <taxon>Insecta</taxon>
        <taxon>Pterygota</taxon>
        <taxon>Neoptera</taxon>
        <taxon>Endopterygota</taxon>
        <taxon>Coleoptera</taxon>
        <taxon>Polyphaga</taxon>
        <taxon>Elateriformia</taxon>
        <taxon>Elateroidea</taxon>
        <taxon>Elateridae</taxon>
        <taxon>Agrypninae</taxon>
        <taxon>Pyrophorini</taxon>
        <taxon>Ignelater</taxon>
    </lineage>
</organism>
<evidence type="ECO:0000313" key="2">
    <source>
        <dbReference type="Proteomes" id="UP000801492"/>
    </source>
</evidence>
<dbReference type="EMBL" id="VTPC01090703">
    <property type="protein sequence ID" value="KAF2881750.1"/>
    <property type="molecule type" value="Genomic_DNA"/>
</dbReference>
<comment type="caution">
    <text evidence="1">The sequence shown here is derived from an EMBL/GenBank/DDBJ whole genome shotgun (WGS) entry which is preliminary data.</text>
</comment>
<sequence>MERENPENENNPEVTPKYLSVPVLIRRLIRPHLNDEDALLDLLHLTGWIVMAAIILFIHENQPYPSPVSRSCKKSVFINYLVCTLFESAPQKLKVNKNKFNAIWNQYNPESPKSDTKEKKGIGNRTSVTTSLILPKEV</sequence>
<reference evidence="1" key="1">
    <citation type="submission" date="2019-08" db="EMBL/GenBank/DDBJ databases">
        <title>The genome of the North American firefly Photinus pyralis.</title>
        <authorList>
            <consortium name="Photinus pyralis genome working group"/>
            <person name="Fallon T.R."/>
            <person name="Sander Lower S.E."/>
            <person name="Weng J.-K."/>
        </authorList>
    </citation>
    <scope>NUCLEOTIDE SEQUENCE</scope>
    <source>
        <strain evidence="1">TRF0915ILg1</strain>
        <tissue evidence="1">Whole body</tissue>
    </source>
</reference>